<reference evidence="1 2" key="1">
    <citation type="submission" date="2020-02" db="EMBL/GenBank/DDBJ databases">
        <authorList>
            <person name="Babadi Z.K."/>
            <person name="Risdian C."/>
            <person name="Ebrahimipour G.H."/>
            <person name="Wink J."/>
        </authorList>
    </citation>
    <scope>NUCLEOTIDE SEQUENCE [LARGE SCALE GENOMIC DNA]</scope>
    <source>
        <strain evidence="1 2">ZKHCc1 1396</strain>
    </source>
</reference>
<accession>A0ABR9PW53</accession>
<gene>
    <name evidence="1" type="ORF">G4177_28810</name>
</gene>
<proteinExistence type="predicted"/>
<sequence length="241" mass="26091">MRYFELRTPRDDVPRVWTGSYQAEARWMLPGVECPACGETWSGIALAYPSVDLSEHPRRPEFEAPGPEPFASYARLAEQLGAWLPPGAQVEPGTTFGPLVGTARGKFGPLVLRDPWKLLVREDALQALQAARIQGLAPVRAELATASAPMPALYELELVARGRLHPSCLPSGTAPPCATCGRMGGPMPLDIRLEAASLPSGQDVFRLTDAVTLIIVSERFVEVARSLGPMDVLFHELPVSV</sequence>
<dbReference type="Pfam" id="PF09535">
    <property type="entry name" value="Gmx_para_CXXCG"/>
    <property type="match status" value="1"/>
</dbReference>
<comment type="caution">
    <text evidence="1">The sequence shown here is derived from an EMBL/GenBank/DDBJ whole genome shotgun (WGS) entry which is preliminary data.</text>
</comment>
<evidence type="ECO:0000313" key="2">
    <source>
        <dbReference type="Proteomes" id="UP001516472"/>
    </source>
</evidence>
<protein>
    <recommendedName>
        <fullName evidence="3">Myxococcus xanthus double-CXXCG motif paralogous family</fullName>
    </recommendedName>
</protein>
<dbReference type="Proteomes" id="UP001516472">
    <property type="component" value="Unassembled WGS sequence"/>
</dbReference>
<dbReference type="InterPro" id="IPR011750">
    <property type="entry name" value="Gmx_para_CXXCG"/>
</dbReference>
<dbReference type="RefSeq" id="WP_193429368.1">
    <property type="nucleotide sequence ID" value="NZ_CBCSIP010000236.1"/>
</dbReference>
<evidence type="ECO:0008006" key="3">
    <source>
        <dbReference type="Google" id="ProtNLM"/>
    </source>
</evidence>
<evidence type="ECO:0000313" key="1">
    <source>
        <dbReference type="EMBL" id="MBE4752171.1"/>
    </source>
</evidence>
<dbReference type="NCBIfam" id="TIGR02264">
    <property type="entry name" value="gmx_para_CXXCG"/>
    <property type="match status" value="1"/>
</dbReference>
<keyword evidence="2" id="KW-1185">Reference proteome</keyword>
<name>A0ABR9PW53_9BACT</name>
<organism evidence="1 2">
    <name type="scientific">Corallococcus soli</name>
    <dbReference type="NCBI Taxonomy" id="2710757"/>
    <lineage>
        <taxon>Bacteria</taxon>
        <taxon>Pseudomonadati</taxon>
        <taxon>Myxococcota</taxon>
        <taxon>Myxococcia</taxon>
        <taxon>Myxococcales</taxon>
        <taxon>Cystobacterineae</taxon>
        <taxon>Myxococcaceae</taxon>
        <taxon>Corallococcus</taxon>
    </lineage>
</organism>
<dbReference type="EMBL" id="JAAIYO010000011">
    <property type="protein sequence ID" value="MBE4752171.1"/>
    <property type="molecule type" value="Genomic_DNA"/>
</dbReference>